<dbReference type="PANTHER" id="PTHR34502:SF5">
    <property type="entry name" value="DUF6594 DOMAIN-CONTAINING PROTEIN"/>
    <property type="match status" value="1"/>
</dbReference>
<feature type="transmembrane region" description="Helical" evidence="2">
    <location>
        <begin position="265"/>
        <end position="288"/>
    </location>
</feature>
<feature type="transmembrane region" description="Helical" evidence="2">
    <location>
        <begin position="294"/>
        <end position="313"/>
    </location>
</feature>
<gene>
    <name evidence="4" type="ORF">M437DRAFT_75018</name>
</gene>
<evidence type="ECO:0000259" key="3">
    <source>
        <dbReference type="Pfam" id="PF20237"/>
    </source>
</evidence>
<dbReference type="STRING" id="1043003.A0A074VRT9"/>
<keyword evidence="5" id="KW-1185">Reference proteome</keyword>
<dbReference type="EMBL" id="KL584832">
    <property type="protein sequence ID" value="KEQ63123.1"/>
    <property type="molecule type" value="Genomic_DNA"/>
</dbReference>
<dbReference type="InterPro" id="IPR046529">
    <property type="entry name" value="DUF6594"/>
</dbReference>
<feature type="region of interest" description="Disordered" evidence="1">
    <location>
        <begin position="1"/>
        <end position="30"/>
    </location>
</feature>
<feature type="transmembrane region" description="Helical" evidence="2">
    <location>
        <begin position="381"/>
        <end position="404"/>
    </location>
</feature>
<dbReference type="Pfam" id="PF20237">
    <property type="entry name" value="DUF6594"/>
    <property type="match status" value="1"/>
</dbReference>
<protein>
    <recommendedName>
        <fullName evidence="3">DUF6594 domain-containing protein</fullName>
    </recommendedName>
</protein>
<dbReference type="PANTHER" id="PTHR34502">
    <property type="entry name" value="DUF6594 DOMAIN-CONTAINING PROTEIN-RELATED"/>
    <property type="match status" value="1"/>
</dbReference>
<accession>A0A074VRT9</accession>
<evidence type="ECO:0000313" key="4">
    <source>
        <dbReference type="EMBL" id="KEQ63123.1"/>
    </source>
</evidence>
<dbReference type="GeneID" id="63919712"/>
<organism evidence="4 5">
    <name type="scientific">Aureobasidium melanogenum (strain CBS 110374)</name>
    <name type="common">Aureobasidium pullulans var. melanogenum</name>
    <dbReference type="NCBI Taxonomy" id="1043003"/>
    <lineage>
        <taxon>Eukaryota</taxon>
        <taxon>Fungi</taxon>
        <taxon>Dikarya</taxon>
        <taxon>Ascomycota</taxon>
        <taxon>Pezizomycotina</taxon>
        <taxon>Dothideomycetes</taxon>
        <taxon>Dothideomycetidae</taxon>
        <taxon>Dothideales</taxon>
        <taxon>Saccotheciaceae</taxon>
        <taxon>Aureobasidium</taxon>
    </lineage>
</organism>
<dbReference type="Proteomes" id="UP000030672">
    <property type="component" value="Unassembled WGS sequence"/>
</dbReference>
<sequence length="414" mass="46810">MSSITELRPMSPNSAISSPPTPGIASGTQTPVGHRMVAAKKADGYRLFSDFISSDPLRSTTIFRRFDRLAMRNLLYLESELAALESEVERLDMDLIPETMINHLGDWTILKAEAEYAEEDTSENVSEEEARKQELMIARMRLIKKIRVKVKEYHEALKLMTEILALERPEHDDIETNGRIFVQPDEDDYDHDHWQDKAESHAIIQGAMSVHLCEENRKDLCTLAPQVERDPLTRLVESKHQLRSMIKDRKTGMTSVSKWNRLNKVITWISVCLVVVWLVGAIVGLYFWQSNKGRLILLSVLTLGFAFSILSLTTARRHDVFASTAGYAAVLVVFIGSTLQKAGSQSQASSTSSKIRITRNTQPTRTYLATGLETDYASDKIYVITLVAGMFLVAIVLLCAVLSLQLRRRRRIRL</sequence>
<keyword evidence="2" id="KW-0472">Membrane</keyword>
<feature type="compositionally biased region" description="Polar residues" evidence="1">
    <location>
        <begin position="1"/>
        <end position="18"/>
    </location>
</feature>
<dbReference type="RefSeq" id="XP_040880146.1">
    <property type="nucleotide sequence ID" value="XM_041026339.1"/>
</dbReference>
<dbReference type="HOGENOM" id="CLU_051118_0_0_1"/>
<dbReference type="AlphaFoldDB" id="A0A074VRT9"/>
<feature type="domain" description="DUF6594" evidence="3">
    <location>
        <begin position="45"/>
        <end position="332"/>
    </location>
</feature>
<feature type="transmembrane region" description="Helical" evidence="2">
    <location>
        <begin position="320"/>
        <end position="339"/>
    </location>
</feature>
<proteinExistence type="predicted"/>
<keyword evidence="2" id="KW-0812">Transmembrane</keyword>
<keyword evidence="2" id="KW-1133">Transmembrane helix</keyword>
<evidence type="ECO:0000256" key="1">
    <source>
        <dbReference type="SAM" id="MobiDB-lite"/>
    </source>
</evidence>
<reference evidence="4 5" key="1">
    <citation type="journal article" date="2014" name="BMC Genomics">
        <title>Genome sequencing of four Aureobasidium pullulans varieties: biotechnological potential, stress tolerance, and description of new species.</title>
        <authorList>
            <person name="Gostin Ar C."/>
            <person name="Ohm R.A."/>
            <person name="Kogej T."/>
            <person name="Sonjak S."/>
            <person name="Turk M."/>
            <person name="Zajc J."/>
            <person name="Zalar P."/>
            <person name="Grube M."/>
            <person name="Sun H."/>
            <person name="Han J."/>
            <person name="Sharma A."/>
            <person name="Chiniquy J."/>
            <person name="Ngan C.Y."/>
            <person name="Lipzen A."/>
            <person name="Barry K."/>
            <person name="Grigoriev I.V."/>
            <person name="Gunde-Cimerman N."/>
        </authorList>
    </citation>
    <scope>NUCLEOTIDE SEQUENCE [LARGE SCALE GENOMIC DNA]</scope>
    <source>
        <strain evidence="4 5">CBS 110374</strain>
    </source>
</reference>
<name>A0A074VRT9_AURM1</name>
<evidence type="ECO:0000313" key="5">
    <source>
        <dbReference type="Proteomes" id="UP000030672"/>
    </source>
</evidence>
<evidence type="ECO:0000256" key="2">
    <source>
        <dbReference type="SAM" id="Phobius"/>
    </source>
</evidence>